<evidence type="ECO:0000313" key="2">
    <source>
        <dbReference type="EMBL" id="THU97063.1"/>
    </source>
</evidence>
<feature type="non-terminal residue" evidence="2">
    <location>
        <position position="260"/>
    </location>
</feature>
<feature type="non-terminal residue" evidence="2">
    <location>
        <position position="1"/>
    </location>
</feature>
<name>A0A4S8M5P9_DENBC</name>
<reference evidence="2 3" key="1">
    <citation type="journal article" date="2019" name="Nat. Ecol. Evol.">
        <title>Megaphylogeny resolves global patterns of mushroom evolution.</title>
        <authorList>
            <person name="Varga T."/>
            <person name="Krizsan K."/>
            <person name="Foldi C."/>
            <person name="Dima B."/>
            <person name="Sanchez-Garcia M."/>
            <person name="Sanchez-Ramirez S."/>
            <person name="Szollosi G.J."/>
            <person name="Szarkandi J.G."/>
            <person name="Papp V."/>
            <person name="Albert L."/>
            <person name="Andreopoulos W."/>
            <person name="Angelini C."/>
            <person name="Antonin V."/>
            <person name="Barry K.W."/>
            <person name="Bougher N.L."/>
            <person name="Buchanan P."/>
            <person name="Buyck B."/>
            <person name="Bense V."/>
            <person name="Catcheside P."/>
            <person name="Chovatia M."/>
            <person name="Cooper J."/>
            <person name="Damon W."/>
            <person name="Desjardin D."/>
            <person name="Finy P."/>
            <person name="Geml J."/>
            <person name="Haridas S."/>
            <person name="Hughes K."/>
            <person name="Justo A."/>
            <person name="Karasinski D."/>
            <person name="Kautmanova I."/>
            <person name="Kiss B."/>
            <person name="Kocsube S."/>
            <person name="Kotiranta H."/>
            <person name="LaButti K.M."/>
            <person name="Lechner B.E."/>
            <person name="Liimatainen K."/>
            <person name="Lipzen A."/>
            <person name="Lukacs Z."/>
            <person name="Mihaltcheva S."/>
            <person name="Morgado L.N."/>
            <person name="Niskanen T."/>
            <person name="Noordeloos M.E."/>
            <person name="Ohm R.A."/>
            <person name="Ortiz-Santana B."/>
            <person name="Ovrebo C."/>
            <person name="Racz N."/>
            <person name="Riley R."/>
            <person name="Savchenko A."/>
            <person name="Shiryaev A."/>
            <person name="Soop K."/>
            <person name="Spirin V."/>
            <person name="Szebenyi C."/>
            <person name="Tomsovsky M."/>
            <person name="Tulloss R.E."/>
            <person name="Uehling J."/>
            <person name="Grigoriev I.V."/>
            <person name="Vagvolgyi C."/>
            <person name="Papp T."/>
            <person name="Martin F.M."/>
            <person name="Miettinen O."/>
            <person name="Hibbett D.S."/>
            <person name="Nagy L.G."/>
        </authorList>
    </citation>
    <scope>NUCLEOTIDE SEQUENCE [LARGE SCALE GENOMIC DNA]</scope>
    <source>
        <strain evidence="2 3">CBS 962.96</strain>
    </source>
</reference>
<dbReference type="OrthoDB" id="432234at2759"/>
<accession>A0A4S8M5P9</accession>
<keyword evidence="3" id="KW-1185">Reference proteome</keyword>
<organism evidence="2 3">
    <name type="scientific">Dendrothele bispora (strain CBS 962.96)</name>
    <dbReference type="NCBI Taxonomy" id="1314807"/>
    <lineage>
        <taxon>Eukaryota</taxon>
        <taxon>Fungi</taxon>
        <taxon>Dikarya</taxon>
        <taxon>Basidiomycota</taxon>
        <taxon>Agaricomycotina</taxon>
        <taxon>Agaricomycetes</taxon>
        <taxon>Agaricomycetidae</taxon>
        <taxon>Agaricales</taxon>
        <taxon>Agaricales incertae sedis</taxon>
        <taxon>Dendrothele</taxon>
    </lineage>
</organism>
<gene>
    <name evidence="2" type="ORF">K435DRAFT_608416</name>
</gene>
<dbReference type="AlphaFoldDB" id="A0A4S8M5P9"/>
<feature type="domain" description="Helitron helicase-like" evidence="1">
    <location>
        <begin position="51"/>
        <end position="259"/>
    </location>
</feature>
<evidence type="ECO:0000259" key="1">
    <source>
        <dbReference type="Pfam" id="PF14214"/>
    </source>
</evidence>
<evidence type="ECO:0000313" key="3">
    <source>
        <dbReference type="Proteomes" id="UP000297245"/>
    </source>
</evidence>
<dbReference type="InterPro" id="IPR025476">
    <property type="entry name" value="Helitron_helicase-like"/>
</dbReference>
<sequence>LHYSHHFVPEYNNPNLICGLFPTLFPLGIGGFEDKRRKVPVSFERHAKHFFCLRDRKFRYHYYFIFVVFNILQRRKAHLNVHLTASSKKFSSVAQSFSSLTAADLNSLSKRLKEEKSTSPLNAKEKLGYRLLKEVNTVAAKIPGSQAMKVHTRNEIRSFFGYFGLPQLYFTFNPSAVHSPIFQVMYGDTSIDLNDLYPKIVPKHQQAYRLARDPVAGAEFFEFSFQCAFRYLLGWNFDKGHSTDRGGVLGKIRAFHGNTE</sequence>
<protein>
    <recommendedName>
        <fullName evidence="1">Helitron helicase-like domain-containing protein</fullName>
    </recommendedName>
</protein>
<dbReference type="EMBL" id="ML179163">
    <property type="protein sequence ID" value="THU97063.1"/>
    <property type="molecule type" value="Genomic_DNA"/>
</dbReference>
<proteinExistence type="predicted"/>
<dbReference type="Proteomes" id="UP000297245">
    <property type="component" value="Unassembled WGS sequence"/>
</dbReference>
<dbReference type="Pfam" id="PF14214">
    <property type="entry name" value="Helitron_like_N"/>
    <property type="match status" value="1"/>
</dbReference>